<dbReference type="RefSeq" id="WP_341725586.1">
    <property type="nucleotide sequence ID" value="NZ_JBBWWT010000003.1"/>
</dbReference>
<gene>
    <name evidence="2" type="ORF">AAD027_08475</name>
</gene>
<name>A0ABU9IZJ9_9GAMM</name>
<reference evidence="2 3" key="1">
    <citation type="submission" date="2024-04" db="EMBL/GenBank/DDBJ databases">
        <title>Draft genome sequence of Pseudoxanthomonas putridarboris WD12.</title>
        <authorList>
            <person name="Oh J."/>
        </authorList>
    </citation>
    <scope>NUCLEOTIDE SEQUENCE [LARGE SCALE GENOMIC DNA]</scope>
    <source>
        <strain evidence="2 3">WD12</strain>
    </source>
</reference>
<feature type="transmembrane region" description="Helical" evidence="1">
    <location>
        <begin position="99"/>
        <end position="119"/>
    </location>
</feature>
<feature type="transmembrane region" description="Helical" evidence="1">
    <location>
        <begin position="202"/>
        <end position="221"/>
    </location>
</feature>
<proteinExistence type="predicted"/>
<protein>
    <submittedName>
        <fullName evidence="2">TraX family protein</fullName>
    </submittedName>
</protein>
<dbReference type="InterPro" id="IPR008875">
    <property type="entry name" value="TraX"/>
</dbReference>
<dbReference type="Proteomes" id="UP001459204">
    <property type="component" value="Unassembled WGS sequence"/>
</dbReference>
<dbReference type="EMBL" id="JBBWWT010000003">
    <property type="protein sequence ID" value="MEL1264403.1"/>
    <property type="molecule type" value="Genomic_DNA"/>
</dbReference>
<dbReference type="Pfam" id="PF05857">
    <property type="entry name" value="TraX"/>
    <property type="match status" value="1"/>
</dbReference>
<feature type="transmembrane region" description="Helical" evidence="1">
    <location>
        <begin position="126"/>
        <end position="155"/>
    </location>
</feature>
<accession>A0ABU9IZJ9</accession>
<evidence type="ECO:0000313" key="3">
    <source>
        <dbReference type="Proteomes" id="UP001459204"/>
    </source>
</evidence>
<keyword evidence="1" id="KW-1133">Transmembrane helix</keyword>
<feature type="transmembrane region" description="Helical" evidence="1">
    <location>
        <begin position="161"/>
        <end position="190"/>
    </location>
</feature>
<keyword evidence="1" id="KW-0812">Transmembrane</keyword>
<sequence>MSFVPLHRTSDAVLTSGGRELLKWLALALMTGDHVNKVLLDGGQPWLTDISRVVFPIFAVVFVCNLRLEEPGMHGWNAALRTLVSGLLVQPLHAWAFGYWLPANVLLTLSAGALVLLLWKRSPLASIALFVFAGLWVDYSWFGLGIMVAAALAFSRGGACVAFLGLAVGLLVFINGNFYALAALPLIAVVGRLPVDVPRWRWTFLAYYVGHLGALVVLDGLS</sequence>
<evidence type="ECO:0000256" key="1">
    <source>
        <dbReference type="SAM" id="Phobius"/>
    </source>
</evidence>
<keyword evidence="3" id="KW-1185">Reference proteome</keyword>
<evidence type="ECO:0000313" key="2">
    <source>
        <dbReference type="EMBL" id="MEL1264403.1"/>
    </source>
</evidence>
<keyword evidence="1" id="KW-0472">Membrane</keyword>
<comment type="caution">
    <text evidence="2">The sequence shown here is derived from an EMBL/GenBank/DDBJ whole genome shotgun (WGS) entry which is preliminary data.</text>
</comment>
<organism evidence="2 3">
    <name type="scientific">Pseudoxanthomonas putridarboris</name>
    <dbReference type="NCBI Taxonomy" id="752605"/>
    <lineage>
        <taxon>Bacteria</taxon>
        <taxon>Pseudomonadati</taxon>
        <taxon>Pseudomonadota</taxon>
        <taxon>Gammaproteobacteria</taxon>
        <taxon>Lysobacterales</taxon>
        <taxon>Lysobacteraceae</taxon>
        <taxon>Pseudoxanthomonas</taxon>
    </lineage>
</organism>